<dbReference type="GO" id="GO:0004494">
    <property type="term" value="F:methylmalonyl-CoA mutase activity"/>
    <property type="evidence" value="ECO:0007669"/>
    <property type="project" value="UniProtKB-EC"/>
</dbReference>
<protein>
    <submittedName>
        <fullName evidence="2">Methylmalonyl-CoA mutase</fullName>
        <ecNumber evidence="2">5.4.99.2</ecNumber>
    </submittedName>
</protein>
<dbReference type="PANTHER" id="PTHR48101">
    <property type="entry name" value="METHYLMALONYL-COA MUTASE, MITOCHONDRIAL-RELATED"/>
    <property type="match status" value="1"/>
</dbReference>
<dbReference type="PANTHER" id="PTHR48101:SF1">
    <property type="entry name" value="METHYLMALONYL-COA MUTASE, LARGE SUBUNIT"/>
    <property type="match status" value="1"/>
</dbReference>
<accession>A0A3B0UZC1</accession>
<evidence type="ECO:0000259" key="1">
    <source>
        <dbReference type="Pfam" id="PF01642"/>
    </source>
</evidence>
<keyword evidence="2" id="KW-0413">Isomerase</keyword>
<proteinExistence type="predicted"/>
<dbReference type="InterPro" id="IPR016176">
    <property type="entry name" value="Cbl-dep_enz_cat"/>
</dbReference>
<reference evidence="2" key="1">
    <citation type="submission" date="2018-06" db="EMBL/GenBank/DDBJ databases">
        <authorList>
            <person name="Zhirakovskaya E."/>
        </authorList>
    </citation>
    <scope>NUCLEOTIDE SEQUENCE</scope>
</reference>
<dbReference type="EC" id="5.4.99.2" evidence="2"/>
<dbReference type="EMBL" id="UOEU01000292">
    <property type="protein sequence ID" value="VAW31832.1"/>
    <property type="molecule type" value="Genomic_DNA"/>
</dbReference>
<evidence type="ECO:0000313" key="2">
    <source>
        <dbReference type="EMBL" id="VAW31832.1"/>
    </source>
</evidence>
<feature type="non-terminal residue" evidence="2">
    <location>
        <position position="1"/>
    </location>
</feature>
<name>A0A3B0UZC1_9ZZZZ</name>
<dbReference type="GO" id="GO:0031419">
    <property type="term" value="F:cobalamin binding"/>
    <property type="evidence" value="ECO:0007669"/>
    <property type="project" value="InterPro"/>
</dbReference>
<organism evidence="2">
    <name type="scientific">hydrothermal vent metagenome</name>
    <dbReference type="NCBI Taxonomy" id="652676"/>
    <lineage>
        <taxon>unclassified sequences</taxon>
        <taxon>metagenomes</taxon>
        <taxon>ecological metagenomes</taxon>
    </lineage>
</organism>
<gene>
    <name evidence="2" type="ORF">MNBD_CHLOROFLEXI01-2118</name>
</gene>
<feature type="domain" description="Methylmalonyl-CoA mutase alpha/beta chain catalytic" evidence="1">
    <location>
        <begin position="1"/>
        <end position="217"/>
    </location>
</feature>
<sequence>SLTAQQPENNIVRVAIQALAAVLGGTQSLHTNSMDEALALPSEKAVTIAMRTQQIIAEESGVANTIDPLAGSFFVEHETNKIEAQVYEYWQQVEEMGGVLPAIDQGFYQQEISNAAYQYQREIDQNVRTIVGVNGFVDNDEEMRIPILKMDPQGYERQIGRINQIKAARDNEKVGATLQALREAAQGTANTMPFIIEAVREYATLGEITDVFREVFGIYSEPTWI</sequence>
<dbReference type="Pfam" id="PF01642">
    <property type="entry name" value="MM_CoA_mutase"/>
    <property type="match status" value="1"/>
</dbReference>
<dbReference type="AlphaFoldDB" id="A0A3B0UZC1"/>
<dbReference type="SUPFAM" id="SSF51703">
    <property type="entry name" value="Cobalamin (vitamin B12)-dependent enzymes"/>
    <property type="match status" value="1"/>
</dbReference>
<dbReference type="Gene3D" id="3.20.20.240">
    <property type="entry name" value="Methylmalonyl-CoA mutase"/>
    <property type="match status" value="1"/>
</dbReference>
<dbReference type="InterPro" id="IPR006099">
    <property type="entry name" value="MeMalonylCoA_mutase_a/b_cat"/>
</dbReference>